<proteinExistence type="predicted"/>
<dbReference type="PANTHER" id="PTHR12526:SF630">
    <property type="entry name" value="GLYCOSYLTRANSFERASE"/>
    <property type="match status" value="1"/>
</dbReference>
<dbReference type="CDD" id="cd03801">
    <property type="entry name" value="GT4_PimA-like"/>
    <property type="match status" value="1"/>
</dbReference>
<gene>
    <name evidence="2" type="ORF">MNBD_NITROSPINAE02-1026</name>
</gene>
<accession>A0A3B1C0X4</accession>
<dbReference type="Pfam" id="PF00534">
    <property type="entry name" value="Glycos_transf_1"/>
    <property type="match status" value="1"/>
</dbReference>
<protein>
    <recommendedName>
        <fullName evidence="1">Glycosyl transferase family 1 domain-containing protein</fullName>
    </recommendedName>
</protein>
<reference evidence="2" key="1">
    <citation type="submission" date="2018-06" db="EMBL/GenBank/DDBJ databases">
        <authorList>
            <person name="Zhirakovskaya E."/>
        </authorList>
    </citation>
    <scope>NUCLEOTIDE SEQUENCE</scope>
</reference>
<dbReference type="PANTHER" id="PTHR12526">
    <property type="entry name" value="GLYCOSYLTRANSFERASE"/>
    <property type="match status" value="1"/>
</dbReference>
<dbReference type="Gene3D" id="3.40.50.2000">
    <property type="entry name" value="Glycogen Phosphorylase B"/>
    <property type="match status" value="2"/>
</dbReference>
<sequence>MPDNKPIRLVHCAWATGIGGGVARFDAYLNRYLNRDIIDPTFVITKKRISGEVMFDEAMEFVYTGDHDRFEALLKEFAFADVVSFQGGFDPLVCEAARVSGAPALVEIIHTIEPGGIYPGIDVTVCISETVRAQQADKNRAEVIYNGIDTDEFTFREEANPKDKIVILQATNRDKPYFNLDELANDILSIDPRIELWLAGGGQDGTSTDRIKFFGLHPDIGKLYRKADILVMFTKSEAFGLAIVEAMASGAVPVVINENGPAEIVTDSVDGFIAPSSEREELIEAINRAVKARSSEKWSQMRINARRTVERKFKAERCVREYEKLYLKLIELKGRRKKPGPLSGMPTAEAHLADALFHLQNARWADCSRSLEKMASGDETINQPACALAAAKFARQATARGEPALAGKIYRKIYFSGFKYPEWMQEWLLVLPQAEADDFPVNDLLELDGYKERTVMLVAERLINKGDIMSAIAILEKGATTNPESDEIQKVYELLKARFGSCDGK</sequence>
<dbReference type="SUPFAM" id="SSF53756">
    <property type="entry name" value="UDP-Glycosyltransferase/glycogen phosphorylase"/>
    <property type="match status" value="1"/>
</dbReference>
<dbReference type="InterPro" id="IPR001296">
    <property type="entry name" value="Glyco_trans_1"/>
</dbReference>
<feature type="domain" description="Glycosyl transferase family 1" evidence="1">
    <location>
        <begin position="208"/>
        <end position="307"/>
    </location>
</feature>
<name>A0A3B1C0X4_9ZZZZ</name>
<organism evidence="2">
    <name type="scientific">hydrothermal vent metagenome</name>
    <dbReference type="NCBI Taxonomy" id="652676"/>
    <lineage>
        <taxon>unclassified sequences</taxon>
        <taxon>metagenomes</taxon>
        <taxon>ecological metagenomes</taxon>
    </lineage>
</organism>
<evidence type="ECO:0000259" key="1">
    <source>
        <dbReference type="Pfam" id="PF00534"/>
    </source>
</evidence>
<dbReference type="AlphaFoldDB" id="A0A3B1C0X4"/>
<evidence type="ECO:0000313" key="2">
    <source>
        <dbReference type="EMBL" id="VAX20401.1"/>
    </source>
</evidence>
<dbReference type="EMBL" id="UOGE01000055">
    <property type="protein sequence ID" value="VAX20401.1"/>
    <property type="molecule type" value="Genomic_DNA"/>
</dbReference>
<dbReference type="GO" id="GO:0016757">
    <property type="term" value="F:glycosyltransferase activity"/>
    <property type="evidence" value="ECO:0007669"/>
    <property type="project" value="InterPro"/>
</dbReference>